<reference evidence="2" key="1">
    <citation type="journal article" date="2021" name="Proc. Natl. Acad. Sci. U.S.A.">
        <title>A Catalog of Tens of Thousands of Viruses from Human Metagenomes Reveals Hidden Associations with Chronic Diseases.</title>
        <authorList>
            <person name="Tisza M.J."/>
            <person name="Buck C.B."/>
        </authorList>
    </citation>
    <scope>NUCLEOTIDE SEQUENCE</scope>
    <source>
        <strain evidence="2">Ctiu24</strain>
    </source>
</reference>
<feature type="compositionally biased region" description="Polar residues" evidence="1">
    <location>
        <begin position="104"/>
        <end position="113"/>
    </location>
</feature>
<feature type="region of interest" description="Disordered" evidence="1">
    <location>
        <begin position="82"/>
        <end position="113"/>
    </location>
</feature>
<evidence type="ECO:0000313" key="2">
    <source>
        <dbReference type="EMBL" id="DAD75060.1"/>
    </source>
</evidence>
<organism evidence="2">
    <name type="scientific">Microviridae sp. ctiu24</name>
    <dbReference type="NCBI Taxonomy" id="2826742"/>
    <lineage>
        <taxon>Viruses</taxon>
        <taxon>Monodnaviria</taxon>
        <taxon>Sangervirae</taxon>
        <taxon>Phixviricota</taxon>
        <taxon>Malgrandaviricetes</taxon>
        <taxon>Petitvirales</taxon>
        <taxon>Microviridae</taxon>
    </lineage>
</organism>
<name>A0A8S5LYI9_9VIRU</name>
<protein>
    <submittedName>
        <fullName evidence="2">Uncharacterized protein</fullName>
    </submittedName>
</protein>
<accession>A0A8S5LYI9</accession>
<proteinExistence type="predicted"/>
<sequence>MLNLIFIVMSFRFSKIPRSYGRSCRTLHVQDVVQRLLADSGGVQRVSFVSVDNADVCSKIPRPDDYSLENLLRAGVPLKTENASILDGDSPSEEQISKIVDSLPDSQTEINPD</sequence>
<dbReference type="EMBL" id="BK014772">
    <property type="protein sequence ID" value="DAD75060.1"/>
    <property type="molecule type" value="Genomic_DNA"/>
</dbReference>
<evidence type="ECO:0000256" key="1">
    <source>
        <dbReference type="SAM" id="MobiDB-lite"/>
    </source>
</evidence>